<feature type="compositionally biased region" description="Basic and acidic residues" evidence="1">
    <location>
        <begin position="97"/>
        <end position="122"/>
    </location>
</feature>
<evidence type="ECO:0000313" key="3">
    <source>
        <dbReference type="EMBL" id="QNM05477.1"/>
    </source>
</evidence>
<sequence>MICPKCGRETEGKFCSSCGTLLTGPGKRTARAADDFSGVDFVPQDDAWAADTGERLFREETDLDETVVLEPLEQYDGEEQRSVYHREENESLVNPEYEEKKESYGKKYGKYGRDPYDPDSQKRYPKNGDIYSEKKQSGKKSRPGNRTVYEEQVTRKKKKKKGRAASSVKSVGRVTGKAVGGTLGRILPLALRLASFVLMGGMTIRLLTGFWSQRDVLGPMTQVVSDRNYAEGLYLILAAALLAYGAISALWILTRRRMACDGRMRRFDTGRGLIPFVIVAGLTFLAARTALYLPGSPHVLSGLGQFFLVLAAGQSWVYVCSGLGIVCCVIRKILRH</sequence>
<dbReference type="RefSeq" id="WP_249302521.1">
    <property type="nucleotide sequence ID" value="NZ_CP060634.1"/>
</dbReference>
<evidence type="ECO:0000256" key="1">
    <source>
        <dbReference type="SAM" id="MobiDB-lite"/>
    </source>
</evidence>
<dbReference type="AlphaFoldDB" id="A0A7G9G3U5"/>
<feature type="region of interest" description="Disordered" evidence="1">
    <location>
        <begin position="67"/>
        <end position="167"/>
    </location>
</feature>
<organism evidence="3 4">
    <name type="scientific">Qiania dongpingensis</name>
    <dbReference type="NCBI Taxonomy" id="2763669"/>
    <lineage>
        <taxon>Bacteria</taxon>
        <taxon>Bacillati</taxon>
        <taxon>Bacillota</taxon>
        <taxon>Clostridia</taxon>
        <taxon>Lachnospirales</taxon>
        <taxon>Lachnospiraceae</taxon>
        <taxon>Qiania</taxon>
    </lineage>
</organism>
<protein>
    <recommendedName>
        <fullName evidence="5">Zinc ribbon domain-containing protein</fullName>
    </recommendedName>
</protein>
<dbReference type="EMBL" id="CP060634">
    <property type="protein sequence ID" value="QNM05477.1"/>
    <property type="molecule type" value="Genomic_DNA"/>
</dbReference>
<dbReference type="KEGG" id="qdo:H9Q78_13765"/>
<dbReference type="Proteomes" id="UP000515823">
    <property type="component" value="Chromosome"/>
</dbReference>
<feature type="transmembrane region" description="Helical" evidence="2">
    <location>
        <begin position="193"/>
        <end position="212"/>
    </location>
</feature>
<feature type="compositionally biased region" description="Basic and acidic residues" evidence="1">
    <location>
        <begin position="78"/>
        <end position="89"/>
    </location>
</feature>
<proteinExistence type="predicted"/>
<keyword evidence="4" id="KW-1185">Reference proteome</keyword>
<evidence type="ECO:0008006" key="5">
    <source>
        <dbReference type="Google" id="ProtNLM"/>
    </source>
</evidence>
<feature type="transmembrane region" description="Helical" evidence="2">
    <location>
        <begin position="232"/>
        <end position="253"/>
    </location>
</feature>
<reference evidence="3 4" key="1">
    <citation type="submission" date="2020-08" db="EMBL/GenBank/DDBJ databases">
        <authorList>
            <person name="Liu C."/>
            <person name="Sun Q."/>
        </authorList>
    </citation>
    <scope>NUCLEOTIDE SEQUENCE [LARGE SCALE GENOMIC DNA]</scope>
    <source>
        <strain evidence="3 4">NSJ-38</strain>
    </source>
</reference>
<keyword evidence="2" id="KW-1133">Transmembrane helix</keyword>
<keyword evidence="2" id="KW-0472">Membrane</keyword>
<feature type="transmembrane region" description="Helical" evidence="2">
    <location>
        <begin position="273"/>
        <end position="294"/>
    </location>
</feature>
<gene>
    <name evidence="3" type="ORF">H9Q78_13765</name>
</gene>
<name>A0A7G9G3U5_9FIRM</name>
<evidence type="ECO:0000313" key="4">
    <source>
        <dbReference type="Proteomes" id="UP000515823"/>
    </source>
</evidence>
<evidence type="ECO:0000256" key="2">
    <source>
        <dbReference type="SAM" id="Phobius"/>
    </source>
</evidence>
<feature type="compositionally biased region" description="Acidic residues" evidence="1">
    <location>
        <begin position="67"/>
        <end position="77"/>
    </location>
</feature>
<accession>A0A7G9G3U5</accession>
<feature type="transmembrane region" description="Helical" evidence="2">
    <location>
        <begin position="306"/>
        <end position="330"/>
    </location>
</feature>
<keyword evidence="2" id="KW-0812">Transmembrane</keyword>